<reference evidence="2" key="1">
    <citation type="journal article" date="2019" name="Environ. Microbiol.">
        <title>Fungal ecological strategies reflected in gene transcription - a case study of two litter decomposers.</title>
        <authorList>
            <person name="Barbi F."/>
            <person name="Kohler A."/>
            <person name="Barry K."/>
            <person name="Baskaran P."/>
            <person name="Daum C."/>
            <person name="Fauchery L."/>
            <person name="Ihrmark K."/>
            <person name="Kuo A."/>
            <person name="LaButti K."/>
            <person name="Lipzen A."/>
            <person name="Morin E."/>
            <person name="Grigoriev I.V."/>
            <person name="Henrissat B."/>
            <person name="Lindahl B."/>
            <person name="Martin F."/>
        </authorList>
    </citation>
    <scope>NUCLEOTIDE SEQUENCE</scope>
    <source>
        <strain evidence="2">JB14</strain>
    </source>
</reference>
<keyword evidence="1" id="KW-0812">Transmembrane</keyword>
<protein>
    <submittedName>
        <fullName evidence="2">Uncharacterized protein</fullName>
    </submittedName>
</protein>
<feature type="transmembrane region" description="Helical" evidence="1">
    <location>
        <begin position="35"/>
        <end position="63"/>
    </location>
</feature>
<sequence>MRQGEIRQLWQKDRTTWGIDHGFNQEIYVKRRLHILNVLTVGTWIIMLSVVAECFLLLVFHWVRLRRVWLPDLPQGYCQDVKLVMERF</sequence>
<dbReference type="EMBL" id="ML769387">
    <property type="protein sequence ID" value="KAE9409684.1"/>
    <property type="molecule type" value="Genomic_DNA"/>
</dbReference>
<accession>A0A6A4IMM4</accession>
<keyword evidence="3" id="KW-1185">Reference proteome</keyword>
<gene>
    <name evidence="2" type="ORF">BT96DRAFT_532520</name>
</gene>
<dbReference type="AlphaFoldDB" id="A0A6A4IMM4"/>
<evidence type="ECO:0000313" key="2">
    <source>
        <dbReference type="EMBL" id="KAE9409684.1"/>
    </source>
</evidence>
<proteinExistence type="predicted"/>
<keyword evidence="1" id="KW-0472">Membrane</keyword>
<evidence type="ECO:0000256" key="1">
    <source>
        <dbReference type="SAM" id="Phobius"/>
    </source>
</evidence>
<evidence type="ECO:0000313" key="3">
    <source>
        <dbReference type="Proteomes" id="UP000799118"/>
    </source>
</evidence>
<dbReference type="Proteomes" id="UP000799118">
    <property type="component" value="Unassembled WGS sequence"/>
</dbReference>
<name>A0A6A4IMM4_9AGAR</name>
<organism evidence="2 3">
    <name type="scientific">Gymnopus androsaceus JB14</name>
    <dbReference type="NCBI Taxonomy" id="1447944"/>
    <lineage>
        <taxon>Eukaryota</taxon>
        <taxon>Fungi</taxon>
        <taxon>Dikarya</taxon>
        <taxon>Basidiomycota</taxon>
        <taxon>Agaricomycotina</taxon>
        <taxon>Agaricomycetes</taxon>
        <taxon>Agaricomycetidae</taxon>
        <taxon>Agaricales</taxon>
        <taxon>Marasmiineae</taxon>
        <taxon>Omphalotaceae</taxon>
        <taxon>Gymnopus</taxon>
    </lineage>
</organism>
<keyword evidence="1" id="KW-1133">Transmembrane helix</keyword>